<dbReference type="FunFam" id="1.10.246.130:FF:000001">
    <property type="entry name" value="Gamma-glutamyltransferase 5 isoform 1"/>
    <property type="match status" value="1"/>
</dbReference>
<dbReference type="PANTHER" id="PTHR11686:SF9">
    <property type="entry name" value="RE13973P"/>
    <property type="match status" value="1"/>
</dbReference>
<feature type="active site" description="Nucleophile" evidence="2">
    <location>
        <position position="399"/>
    </location>
</feature>
<dbReference type="SUPFAM" id="SSF56235">
    <property type="entry name" value="N-terminal nucleophile aminohydrolases (Ntn hydrolases)"/>
    <property type="match status" value="1"/>
</dbReference>
<dbReference type="InterPro" id="IPR029055">
    <property type="entry name" value="Ntn_hydrolases_N"/>
</dbReference>
<organism evidence="4 5">
    <name type="scientific">Daphnia galeata</name>
    <dbReference type="NCBI Taxonomy" id="27404"/>
    <lineage>
        <taxon>Eukaryota</taxon>
        <taxon>Metazoa</taxon>
        <taxon>Ecdysozoa</taxon>
        <taxon>Arthropoda</taxon>
        <taxon>Crustacea</taxon>
        <taxon>Branchiopoda</taxon>
        <taxon>Diplostraca</taxon>
        <taxon>Cladocera</taxon>
        <taxon>Anomopoda</taxon>
        <taxon>Daphniidae</taxon>
        <taxon>Daphnia</taxon>
    </lineage>
</organism>
<dbReference type="GO" id="GO:0006751">
    <property type="term" value="P:glutathione catabolic process"/>
    <property type="evidence" value="ECO:0007669"/>
    <property type="project" value="InterPro"/>
</dbReference>
<gene>
    <name evidence="4" type="ORF">DGAL_LOCUS1783</name>
</gene>
<feature type="binding site" evidence="3">
    <location>
        <position position="493"/>
    </location>
    <ligand>
        <name>L-glutamate</name>
        <dbReference type="ChEBI" id="CHEBI:29985"/>
    </ligand>
</feature>
<sequence length="594" mass="63686">MTKQPPRKVMLATAAALVFICAVSLALVLTFLATGVDSDVPFAPPSPSRLGKFKTAAVSSDGVPCSTIGRDVLADGGNAVDAAIATVFCIGAVNPQSAGVGGGFFMTLYDPVTRKARCLDAREVAPIAATEDMFKGNSTISQRGGLAVGVPGELAGYWDAHQQYGKLPWSRLVLPTAEMVEKGVPVNSHQANSLQVEKKIILAEPSMRIFVNEKTGKVKKEGDIVKNPVLAQTLRTIAREGVGILYNGTLGDKLVEDIQRKGGIITKEDLMQYRPDWKDPIKVELHNNMTLYSMPPPGSGVLTAFILNILDGHLTGQKTGKASRDPTIYHRIAEAFKHAYAQRTKLADPRFVLEVTDLTKNLSSEALAAETYAKINDSFTSNDPEFYGAVTYNPDDQGTSHVSVLDGNGMAVAITSTVNLRFGAGWISEQTGILMNDEMDDFSSPNVTNYFGVPPSPANFILPGKRPLSSMTPTIIVNSLTGKVRSVIGAAGGTKITTATAYAIIRNLWFGETIKEAIDSPRMHHQLFPMNFQYEKGFPSDIVNNMTARGHNVTGGEYAGGAVICGITVEADGLIYANSDWRKSGDVDGIDPVN</sequence>
<keyword evidence="5" id="KW-1185">Reference proteome</keyword>
<name>A0A8J2WFH5_9CRUS</name>
<evidence type="ECO:0000313" key="5">
    <source>
        <dbReference type="Proteomes" id="UP000789390"/>
    </source>
</evidence>
<dbReference type="Gene3D" id="1.10.246.130">
    <property type="match status" value="1"/>
</dbReference>
<evidence type="ECO:0000256" key="3">
    <source>
        <dbReference type="PIRSR" id="PIRSR600101-2"/>
    </source>
</evidence>
<dbReference type="Pfam" id="PF01019">
    <property type="entry name" value="G_glu_transpept"/>
    <property type="match status" value="1"/>
</dbReference>
<feature type="binding site" evidence="3">
    <location>
        <begin position="469"/>
        <end position="470"/>
    </location>
    <ligand>
        <name>L-glutamate</name>
        <dbReference type="ChEBI" id="CHEBI:29985"/>
    </ligand>
</feature>
<accession>A0A8J2WFH5</accession>
<dbReference type="NCBIfam" id="TIGR00066">
    <property type="entry name" value="g_glut_trans"/>
    <property type="match status" value="1"/>
</dbReference>
<dbReference type="InterPro" id="IPR043137">
    <property type="entry name" value="GGT_ssub_C"/>
</dbReference>
<comment type="caution">
    <text evidence="4">The sequence shown here is derived from an EMBL/GenBank/DDBJ whole genome shotgun (WGS) entry which is preliminary data.</text>
</comment>
<dbReference type="FunFam" id="3.60.20.40:FF:000001">
    <property type="entry name" value="Gamma-glutamyltranspeptidase 1"/>
    <property type="match status" value="1"/>
</dbReference>
<dbReference type="InterPro" id="IPR043138">
    <property type="entry name" value="GGT_lsub"/>
</dbReference>
<dbReference type="EMBL" id="CAKKLH010000023">
    <property type="protein sequence ID" value="CAH0099635.1"/>
    <property type="molecule type" value="Genomic_DNA"/>
</dbReference>
<protein>
    <submittedName>
        <fullName evidence="4">Uncharacterized protein</fullName>
    </submittedName>
</protein>
<keyword evidence="1" id="KW-1199">Hemostasis impairing toxin</keyword>
<evidence type="ECO:0000256" key="1">
    <source>
        <dbReference type="ARBA" id="ARBA00084097"/>
    </source>
</evidence>
<feature type="binding site" evidence="3">
    <location>
        <begin position="417"/>
        <end position="419"/>
    </location>
    <ligand>
        <name>L-glutamate</name>
        <dbReference type="ChEBI" id="CHEBI:29985"/>
    </ligand>
</feature>
<dbReference type="GO" id="GO:0005886">
    <property type="term" value="C:plasma membrane"/>
    <property type="evidence" value="ECO:0007669"/>
    <property type="project" value="TreeGrafter"/>
</dbReference>
<evidence type="ECO:0000313" key="4">
    <source>
        <dbReference type="EMBL" id="CAH0099635.1"/>
    </source>
</evidence>
<feature type="binding site" evidence="3">
    <location>
        <position position="122"/>
    </location>
    <ligand>
        <name>L-glutamate</name>
        <dbReference type="ChEBI" id="CHEBI:29985"/>
    </ligand>
</feature>
<dbReference type="Proteomes" id="UP000789390">
    <property type="component" value="Unassembled WGS sequence"/>
</dbReference>
<dbReference type="AlphaFoldDB" id="A0A8J2WFH5"/>
<dbReference type="InterPro" id="IPR000101">
    <property type="entry name" value="GGT_peptidase"/>
</dbReference>
<dbReference type="GO" id="GO:0036374">
    <property type="term" value="F:glutathione hydrolase activity"/>
    <property type="evidence" value="ECO:0007669"/>
    <property type="project" value="InterPro"/>
</dbReference>
<proteinExistence type="predicted"/>
<keyword evidence="1" id="KW-1202">Platelet aggregation activating toxin</keyword>
<feature type="binding site" evidence="3">
    <location>
        <position position="441"/>
    </location>
    <ligand>
        <name>L-glutamate</name>
        <dbReference type="ChEBI" id="CHEBI:29985"/>
    </ligand>
</feature>
<dbReference type="OrthoDB" id="1081007at2759"/>
<dbReference type="PANTHER" id="PTHR11686">
    <property type="entry name" value="GAMMA GLUTAMYL TRANSPEPTIDASE"/>
    <property type="match status" value="1"/>
</dbReference>
<dbReference type="Gene3D" id="3.60.20.40">
    <property type="match status" value="1"/>
</dbReference>
<keyword evidence="1" id="KW-0800">Toxin</keyword>
<evidence type="ECO:0000256" key="2">
    <source>
        <dbReference type="PIRSR" id="PIRSR600101-1"/>
    </source>
</evidence>
<reference evidence="4" key="1">
    <citation type="submission" date="2021-11" db="EMBL/GenBank/DDBJ databases">
        <authorList>
            <person name="Schell T."/>
        </authorList>
    </citation>
    <scope>NUCLEOTIDE SEQUENCE</scope>
    <source>
        <strain evidence="4">M5</strain>
    </source>
</reference>
<dbReference type="PRINTS" id="PR01210">
    <property type="entry name" value="GGTRANSPTASE"/>
</dbReference>